<comment type="function">
    <text evidence="5">Bifunctional serine/threonine kinase and phosphorylase involved in the regulation of the phosphoenolpyruvate synthase (PEPS) by catalyzing its phosphorylation/dephosphorylation.</text>
</comment>
<dbReference type="PANTHER" id="PTHR31756">
    <property type="entry name" value="PYRUVATE, PHOSPHATE DIKINASE REGULATORY PROTEIN 1, CHLOROPLASTIC"/>
    <property type="match status" value="1"/>
</dbReference>
<evidence type="ECO:0000313" key="6">
    <source>
        <dbReference type="EMBL" id="ASP39893.1"/>
    </source>
</evidence>
<dbReference type="HAMAP" id="MF_01062">
    <property type="entry name" value="PSRP"/>
    <property type="match status" value="1"/>
</dbReference>
<evidence type="ECO:0000313" key="7">
    <source>
        <dbReference type="Proteomes" id="UP000202440"/>
    </source>
</evidence>
<keyword evidence="2 5" id="KW-0808">Transferase</keyword>
<evidence type="ECO:0000256" key="3">
    <source>
        <dbReference type="ARBA" id="ARBA00022741"/>
    </source>
</evidence>
<proteinExistence type="inferred from homology"/>
<keyword evidence="3 5" id="KW-0547">Nucleotide-binding</keyword>
<dbReference type="InterPro" id="IPR005177">
    <property type="entry name" value="Kinase-pyrophosphorylase"/>
</dbReference>
<keyword evidence="7" id="KW-1185">Reference proteome</keyword>
<dbReference type="GO" id="GO:0004674">
    <property type="term" value="F:protein serine/threonine kinase activity"/>
    <property type="evidence" value="ECO:0007669"/>
    <property type="project" value="UniProtKB-UniRule"/>
</dbReference>
<dbReference type="Pfam" id="PF03618">
    <property type="entry name" value="Kinase-PPPase"/>
    <property type="match status" value="1"/>
</dbReference>
<keyword evidence="6" id="KW-0670">Pyruvate</keyword>
<dbReference type="NCBIfam" id="NF003742">
    <property type="entry name" value="PRK05339.1"/>
    <property type="match status" value="1"/>
</dbReference>
<dbReference type="OrthoDB" id="9782201at2"/>
<accession>A0A222FNV1</accession>
<sequence>MKRYAFFISDGTGITAETLGNSLLAQFERLEFERITMPYVDDEEKAHAAVAKMNQAAQDSGQPVILFDTIVNKSIRAIVDSADAFKVDIFATFLAPLEQELGTESSYSVGKSHLATDSHDYQARIDAINFALDNDDGARTRQYAEADIILVGVSRCGKTPTSLYMAMQFGIKAANYPLTEEDMLDLKLPKSLSEHRDKLYGLSIDPDRLALIRSERRANSRYASLKQCYLEVEEVELLYQREQIPYISTTARSIEEIATRILADTGLQRRLKT</sequence>
<dbReference type="PANTHER" id="PTHR31756:SF3">
    <property type="entry name" value="PYRUVATE, PHOSPHATE DIKINASE REGULATORY PROTEIN 1, CHLOROPLASTIC"/>
    <property type="match status" value="1"/>
</dbReference>
<dbReference type="EMBL" id="CP022530">
    <property type="protein sequence ID" value="ASP39893.1"/>
    <property type="molecule type" value="Genomic_DNA"/>
</dbReference>
<reference evidence="6 7" key="1">
    <citation type="submission" date="2017-07" db="EMBL/GenBank/DDBJ databases">
        <title>Annotated genome sequence of Bacterioplanes sanyensis isolated from Red Sea.</title>
        <authorList>
            <person name="Rehman Z.U."/>
        </authorList>
    </citation>
    <scope>NUCLEOTIDE SEQUENCE [LARGE SCALE GENOMIC DNA]</scope>
    <source>
        <strain evidence="6 7">NV9</strain>
    </source>
</reference>
<evidence type="ECO:0000256" key="2">
    <source>
        <dbReference type="ARBA" id="ARBA00022679"/>
    </source>
</evidence>
<dbReference type="GO" id="GO:0043531">
    <property type="term" value="F:ADP binding"/>
    <property type="evidence" value="ECO:0007669"/>
    <property type="project" value="UniProtKB-UniRule"/>
</dbReference>
<name>A0A222FNV1_9GAMM</name>
<evidence type="ECO:0000256" key="4">
    <source>
        <dbReference type="ARBA" id="ARBA00022777"/>
    </source>
</evidence>
<dbReference type="AlphaFoldDB" id="A0A222FNV1"/>
<dbReference type="EC" id="2.7.11.33" evidence="5"/>
<dbReference type="KEGG" id="bsan:CHH28_14975"/>
<organism evidence="6 7">
    <name type="scientific">Bacterioplanes sanyensis</name>
    <dbReference type="NCBI Taxonomy" id="1249553"/>
    <lineage>
        <taxon>Bacteria</taxon>
        <taxon>Pseudomonadati</taxon>
        <taxon>Pseudomonadota</taxon>
        <taxon>Gammaproteobacteria</taxon>
        <taxon>Oceanospirillales</taxon>
        <taxon>Oceanospirillaceae</taxon>
        <taxon>Bacterioplanes</taxon>
    </lineage>
</organism>
<gene>
    <name evidence="6" type="ORF">CHH28_14975</name>
</gene>
<comment type="catalytic activity">
    <reaction evidence="5">
        <text>[pyruvate, water dikinase] + ADP = [pyruvate, water dikinase]-phosphate + AMP + H(+)</text>
        <dbReference type="Rhea" id="RHEA:46020"/>
        <dbReference type="Rhea" id="RHEA-COMP:11425"/>
        <dbReference type="Rhea" id="RHEA-COMP:11426"/>
        <dbReference type="ChEBI" id="CHEBI:15378"/>
        <dbReference type="ChEBI" id="CHEBI:43176"/>
        <dbReference type="ChEBI" id="CHEBI:68546"/>
        <dbReference type="ChEBI" id="CHEBI:456215"/>
        <dbReference type="ChEBI" id="CHEBI:456216"/>
        <dbReference type="EC" id="2.7.11.33"/>
    </reaction>
</comment>
<comment type="catalytic activity">
    <reaction evidence="5">
        <text>[pyruvate, water dikinase]-phosphate + phosphate + H(+) = [pyruvate, water dikinase] + diphosphate</text>
        <dbReference type="Rhea" id="RHEA:48580"/>
        <dbReference type="Rhea" id="RHEA-COMP:11425"/>
        <dbReference type="Rhea" id="RHEA-COMP:11426"/>
        <dbReference type="ChEBI" id="CHEBI:15378"/>
        <dbReference type="ChEBI" id="CHEBI:33019"/>
        <dbReference type="ChEBI" id="CHEBI:43176"/>
        <dbReference type="ChEBI" id="CHEBI:43474"/>
        <dbReference type="ChEBI" id="CHEBI:68546"/>
        <dbReference type="EC" id="2.7.4.28"/>
    </reaction>
</comment>
<dbReference type="RefSeq" id="WP_094061067.1">
    <property type="nucleotide sequence ID" value="NZ_CP022530.1"/>
</dbReference>
<evidence type="ECO:0000256" key="1">
    <source>
        <dbReference type="ARBA" id="ARBA00022527"/>
    </source>
</evidence>
<protein>
    <recommendedName>
        <fullName evidence="5">Putative phosphoenolpyruvate synthase regulatory protein</fullName>
        <shortName evidence="5">PEP synthase regulatory protein</shortName>
        <shortName evidence="5">PSRP</shortName>
        <ecNumber evidence="5">2.7.11.33</ecNumber>
        <ecNumber evidence="5">2.7.4.28</ecNumber>
    </recommendedName>
    <alternativeName>
        <fullName evidence="5">Pyruvate, water dikinase regulatory protein</fullName>
    </alternativeName>
</protein>
<keyword evidence="1 5" id="KW-0723">Serine/threonine-protein kinase</keyword>
<keyword evidence="4 5" id="KW-0418">Kinase</keyword>
<feature type="binding site" evidence="5">
    <location>
        <begin position="152"/>
        <end position="159"/>
    </location>
    <ligand>
        <name>ADP</name>
        <dbReference type="ChEBI" id="CHEBI:456216"/>
    </ligand>
</feature>
<dbReference type="Proteomes" id="UP000202440">
    <property type="component" value="Chromosome"/>
</dbReference>
<dbReference type="GO" id="GO:0005524">
    <property type="term" value="F:ATP binding"/>
    <property type="evidence" value="ECO:0007669"/>
    <property type="project" value="InterPro"/>
</dbReference>
<dbReference type="InterPro" id="IPR026530">
    <property type="entry name" value="PSRP"/>
</dbReference>
<comment type="similarity">
    <text evidence="5">Belongs to the pyruvate, phosphate/water dikinase regulatory protein family. PSRP subfamily.</text>
</comment>
<dbReference type="GO" id="GO:0016776">
    <property type="term" value="F:phosphotransferase activity, phosphate group as acceptor"/>
    <property type="evidence" value="ECO:0007669"/>
    <property type="project" value="UniProtKB-UniRule"/>
</dbReference>
<dbReference type="EC" id="2.7.4.28" evidence="5"/>
<evidence type="ECO:0000256" key="5">
    <source>
        <dbReference type="HAMAP-Rule" id="MF_01062"/>
    </source>
</evidence>